<dbReference type="SMART" id="SM00490">
    <property type="entry name" value="HELICc"/>
    <property type="match status" value="1"/>
</dbReference>
<keyword evidence="2" id="KW-0378">Hydrolase</keyword>
<dbReference type="PROSITE" id="PS51192">
    <property type="entry name" value="HELICASE_ATP_BIND_1"/>
    <property type="match status" value="1"/>
</dbReference>
<dbReference type="InterPro" id="IPR001650">
    <property type="entry name" value="Helicase_C-like"/>
</dbReference>
<dbReference type="Pfam" id="PF04851">
    <property type="entry name" value="ResIII"/>
    <property type="match status" value="1"/>
</dbReference>
<dbReference type="GO" id="GO:0003677">
    <property type="term" value="F:DNA binding"/>
    <property type="evidence" value="ECO:0007669"/>
    <property type="project" value="InterPro"/>
</dbReference>
<dbReference type="InterPro" id="IPR006935">
    <property type="entry name" value="Helicase/UvrB_N"/>
</dbReference>
<dbReference type="GO" id="GO:0016787">
    <property type="term" value="F:hydrolase activity"/>
    <property type="evidence" value="ECO:0007669"/>
    <property type="project" value="UniProtKB-KW"/>
</dbReference>
<dbReference type="InterPro" id="IPR050615">
    <property type="entry name" value="ATP-dep_DNA_Helicase"/>
</dbReference>
<evidence type="ECO:0000256" key="3">
    <source>
        <dbReference type="ARBA" id="ARBA00022806"/>
    </source>
</evidence>
<organism evidence="6">
    <name type="scientific">marine sediment metagenome</name>
    <dbReference type="NCBI Taxonomy" id="412755"/>
    <lineage>
        <taxon>unclassified sequences</taxon>
        <taxon>metagenomes</taxon>
        <taxon>ecological metagenomes</taxon>
    </lineage>
</organism>
<dbReference type="Pfam" id="PF00271">
    <property type="entry name" value="Helicase_C"/>
    <property type="match status" value="1"/>
</dbReference>
<gene>
    <name evidence="6" type="ORF">LCGC14_1646970</name>
</gene>
<evidence type="ECO:0000313" key="6">
    <source>
        <dbReference type="EMBL" id="KKM20285.1"/>
    </source>
</evidence>
<keyword evidence="4" id="KW-0067">ATP-binding</keyword>
<feature type="domain" description="Helicase ATP-binding" evidence="5">
    <location>
        <begin position="47"/>
        <end position="206"/>
    </location>
</feature>
<evidence type="ECO:0000256" key="1">
    <source>
        <dbReference type="ARBA" id="ARBA00022741"/>
    </source>
</evidence>
<dbReference type="InterPro" id="IPR027417">
    <property type="entry name" value="P-loop_NTPase"/>
</dbReference>
<dbReference type="EMBL" id="LAZR01013799">
    <property type="protein sequence ID" value="KKM20285.1"/>
    <property type="molecule type" value="Genomic_DNA"/>
</dbReference>
<dbReference type="SUPFAM" id="SSF52540">
    <property type="entry name" value="P-loop containing nucleoside triphosphate hydrolases"/>
    <property type="match status" value="1"/>
</dbReference>
<feature type="non-terminal residue" evidence="6">
    <location>
        <position position="1"/>
    </location>
</feature>
<keyword evidence="1" id="KW-0547">Nucleotide-binding</keyword>
<proteinExistence type="predicted"/>
<evidence type="ECO:0000256" key="2">
    <source>
        <dbReference type="ARBA" id="ARBA00022801"/>
    </source>
</evidence>
<evidence type="ECO:0000256" key="4">
    <source>
        <dbReference type="ARBA" id="ARBA00022840"/>
    </source>
</evidence>
<accession>A0A0F9KXX0</accession>
<dbReference type="SMART" id="SM00487">
    <property type="entry name" value="DEXDc"/>
    <property type="match status" value="1"/>
</dbReference>
<dbReference type="AlphaFoldDB" id="A0A0F9KXX0"/>
<dbReference type="PANTHER" id="PTHR11274">
    <property type="entry name" value="RAD25/XP-B DNA REPAIR HELICASE"/>
    <property type="match status" value="1"/>
</dbReference>
<dbReference type="GO" id="GO:0005524">
    <property type="term" value="F:ATP binding"/>
    <property type="evidence" value="ECO:0007669"/>
    <property type="project" value="UniProtKB-KW"/>
</dbReference>
<dbReference type="Gene3D" id="3.40.50.300">
    <property type="entry name" value="P-loop containing nucleotide triphosphate hydrolases"/>
    <property type="match status" value="2"/>
</dbReference>
<protein>
    <recommendedName>
        <fullName evidence="5">Helicase ATP-binding domain-containing protein</fullName>
    </recommendedName>
</protein>
<dbReference type="InterPro" id="IPR014001">
    <property type="entry name" value="Helicase_ATP-bd"/>
</dbReference>
<comment type="caution">
    <text evidence="6">The sequence shown here is derived from an EMBL/GenBank/DDBJ whole genome shotgun (WGS) entry which is preliminary data.</text>
</comment>
<evidence type="ECO:0000259" key="5">
    <source>
        <dbReference type="PROSITE" id="PS51192"/>
    </source>
</evidence>
<keyword evidence="3" id="KW-0347">Helicase</keyword>
<sequence>PRVRKFFDKNNIKCEIIDDRKDSEKIYDLQHADLGGVTPFAFQVAATASSLENNGGILASPTGTGKTIIMGLITKEHYTRTLILVNSRILLDQTYEAFDQMFPGHVGIIGSGDFELNNIVIATMQSISKILGIGKRQKPTNNKDKLKDWINNVGLMLLDESHDADNKSIDGIYSLLKCKKIFGTTATPYKWAFSGEKSTNLAIEQYFGPKIYDSRDTVDFIKIGLIVPLYINKFAVPTIPDFNGRIKGTKEDNYKEIIDKQVVENNARTELVTQKAREMVKAGKSCYIYFRYLEHSKKLQEALSDLNSQLMYGKTSRKKRKEILEQINKKEILLVISDIGSYGLNIPSLDSLVLAQPVLDARQLYGRVCRAYPGKEMGLIFDPVDLVPILAKHSNLRTQQARTCRHIVIGY</sequence>
<reference evidence="6" key="1">
    <citation type="journal article" date="2015" name="Nature">
        <title>Complex archaea that bridge the gap between prokaryotes and eukaryotes.</title>
        <authorList>
            <person name="Spang A."/>
            <person name="Saw J.H."/>
            <person name="Jorgensen S.L."/>
            <person name="Zaremba-Niedzwiedzka K."/>
            <person name="Martijn J."/>
            <person name="Lind A.E."/>
            <person name="van Eijk R."/>
            <person name="Schleper C."/>
            <person name="Guy L."/>
            <person name="Ettema T.J."/>
        </authorList>
    </citation>
    <scope>NUCLEOTIDE SEQUENCE</scope>
</reference>
<name>A0A0F9KXX0_9ZZZZ</name>
<dbReference type="PANTHER" id="PTHR11274:SF0">
    <property type="entry name" value="GENERAL TRANSCRIPTION AND DNA REPAIR FACTOR IIH HELICASE SUBUNIT XPB"/>
    <property type="match status" value="1"/>
</dbReference>
<dbReference type="GO" id="GO:0004386">
    <property type="term" value="F:helicase activity"/>
    <property type="evidence" value="ECO:0007669"/>
    <property type="project" value="UniProtKB-KW"/>
</dbReference>